<evidence type="ECO:0000259" key="2">
    <source>
        <dbReference type="Pfam" id="PF15749"/>
    </source>
</evidence>
<feature type="compositionally biased region" description="Basic and acidic residues" evidence="1">
    <location>
        <begin position="117"/>
        <end position="129"/>
    </location>
</feature>
<evidence type="ECO:0000313" key="4">
    <source>
        <dbReference type="Proteomes" id="UP000789524"/>
    </source>
</evidence>
<dbReference type="PANTHER" id="PTHR15863:SF2">
    <property type="entry name" value="MRN COMPLEX-INTERACTING PROTEIN"/>
    <property type="match status" value="1"/>
</dbReference>
<dbReference type="OrthoDB" id="5960226at2759"/>
<dbReference type="Pfam" id="PF15749">
    <property type="entry name" value="MRNIP"/>
    <property type="match status" value="1"/>
</dbReference>
<protein>
    <submittedName>
        <fullName evidence="3">(African queen) hypothetical protein</fullName>
    </submittedName>
</protein>
<comment type="caution">
    <text evidence="3">The sequence shown here is derived from an EMBL/GenBank/DDBJ whole genome shotgun (WGS) entry which is preliminary data.</text>
</comment>
<dbReference type="GO" id="GO:0003682">
    <property type="term" value="F:chromatin binding"/>
    <property type="evidence" value="ECO:0007669"/>
    <property type="project" value="TreeGrafter"/>
</dbReference>
<feature type="domain" description="MRN complex-interacting protein N-terminal" evidence="2">
    <location>
        <begin position="7"/>
        <end position="108"/>
    </location>
</feature>
<dbReference type="InterPro" id="IPR032739">
    <property type="entry name" value="MRNIP"/>
</dbReference>
<keyword evidence="4" id="KW-1185">Reference proteome</keyword>
<sequence>MPQLFQVLRCYKCLAFQVHHSKKSNKFLCKVCNEKQSIKRHYGVGIAKDCRLHVQKLNKLRGEKDNTVLESLEDSSEECKDDNTSENSCEDITSNIEVSKKRSKWLAYVDVDTTEAEENHSSEEDRESGKYNARRQNKNMYTKYKRKRKSSIPKQDSDTELESSYIENDIQRDKSDLNTSYERKLITTDMNSTLRDNDSINDNVNPIKRPKFEPPVVARTSKWANFIEEDENIENITQDDKDLTHNIQPMFSLCDESDIDDVLNI</sequence>
<dbReference type="PANTHER" id="PTHR15863">
    <property type="entry name" value="MRN COMPLEX-INTERACTING PROTEIN"/>
    <property type="match status" value="1"/>
</dbReference>
<organism evidence="3 4">
    <name type="scientific">Danaus chrysippus</name>
    <name type="common">African queen</name>
    <dbReference type="NCBI Taxonomy" id="151541"/>
    <lineage>
        <taxon>Eukaryota</taxon>
        <taxon>Metazoa</taxon>
        <taxon>Ecdysozoa</taxon>
        <taxon>Arthropoda</taxon>
        <taxon>Hexapoda</taxon>
        <taxon>Insecta</taxon>
        <taxon>Pterygota</taxon>
        <taxon>Neoptera</taxon>
        <taxon>Endopterygota</taxon>
        <taxon>Lepidoptera</taxon>
        <taxon>Glossata</taxon>
        <taxon>Ditrysia</taxon>
        <taxon>Papilionoidea</taxon>
        <taxon>Nymphalidae</taxon>
        <taxon>Danainae</taxon>
        <taxon>Danaini</taxon>
        <taxon>Danaina</taxon>
        <taxon>Danaus</taxon>
        <taxon>Anosia</taxon>
    </lineage>
</organism>
<feature type="region of interest" description="Disordered" evidence="1">
    <location>
        <begin position="114"/>
        <end position="164"/>
    </location>
</feature>
<feature type="region of interest" description="Disordered" evidence="1">
    <location>
        <begin position="71"/>
        <end position="90"/>
    </location>
</feature>
<gene>
    <name evidence="3" type="ORF">DCHRY22_LOCUS11772</name>
</gene>
<dbReference type="GO" id="GO:0007095">
    <property type="term" value="P:mitotic G2 DNA damage checkpoint signaling"/>
    <property type="evidence" value="ECO:0007669"/>
    <property type="project" value="TreeGrafter"/>
</dbReference>
<dbReference type="InterPro" id="IPR049472">
    <property type="entry name" value="MRNIP_N"/>
</dbReference>
<reference evidence="3" key="1">
    <citation type="submission" date="2021-09" db="EMBL/GenBank/DDBJ databases">
        <authorList>
            <person name="Martin H S."/>
        </authorList>
    </citation>
    <scope>NUCLEOTIDE SEQUENCE</scope>
</reference>
<feature type="compositionally biased region" description="Basic residues" evidence="1">
    <location>
        <begin position="132"/>
        <end position="151"/>
    </location>
</feature>
<dbReference type="GO" id="GO:0005634">
    <property type="term" value="C:nucleus"/>
    <property type="evidence" value="ECO:0007669"/>
    <property type="project" value="TreeGrafter"/>
</dbReference>
<proteinExistence type="predicted"/>
<evidence type="ECO:0000313" key="3">
    <source>
        <dbReference type="EMBL" id="CAG9575990.1"/>
    </source>
</evidence>
<accession>A0A8J2VUS9</accession>
<evidence type="ECO:0000256" key="1">
    <source>
        <dbReference type="SAM" id="MobiDB-lite"/>
    </source>
</evidence>
<name>A0A8J2VUS9_9NEOP</name>
<dbReference type="Proteomes" id="UP000789524">
    <property type="component" value="Unassembled WGS sequence"/>
</dbReference>
<dbReference type="EMBL" id="CAKASE010000074">
    <property type="protein sequence ID" value="CAG9575990.1"/>
    <property type="molecule type" value="Genomic_DNA"/>
</dbReference>
<dbReference type="AlphaFoldDB" id="A0A8J2VUS9"/>